<comment type="caution">
    <text evidence="2">The sequence shown here is derived from an EMBL/GenBank/DDBJ whole genome shotgun (WGS) entry which is preliminary data.</text>
</comment>
<dbReference type="SUPFAM" id="SSF55681">
    <property type="entry name" value="Class II aaRS and biotin synthetases"/>
    <property type="match status" value="1"/>
</dbReference>
<dbReference type="Gene3D" id="3.30.930.10">
    <property type="entry name" value="Bira Bifunctional Protein, Domain 2"/>
    <property type="match status" value="1"/>
</dbReference>
<dbReference type="GO" id="GO:0016874">
    <property type="term" value="F:ligase activity"/>
    <property type="evidence" value="ECO:0007669"/>
    <property type="project" value="UniProtKB-KW"/>
</dbReference>
<proteinExistence type="predicted"/>
<evidence type="ECO:0000313" key="3">
    <source>
        <dbReference type="Proteomes" id="UP000521868"/>
    </source>
</evidence>
<dbReference type="Pfam" id="PF21948">
    <property type="entry name" value="LplA-B_cat"/>
    <property type="match status" value="1"/>
</dbReference>
<dbReference type="PROSITE" id="PS51733">
    <property type="entry name" value="BPL_LPL_CATALYTIC"/>
    <property type="match status" value="1"/>
</dbReference>
<keyword evidence="3" id="KW-1185">Reference proteome</keyword>
<sequence length="233" mass="24033">MNRIEPEFLVSAQAEQEWIARCLAAGLEQPRLALVHYEAPAVIYGRSSTPAAPALERAREAGCSVLQRPSGGGAVLAGPWMLGAALLVPAASPLAAAGIVGAFRQFGAAWARALESLGFACSEAGPAEAAVQNRLAVELGVNWVCFSGLSHGELVDDGGRKVLGLAQWRGKWGVLLSAGLLLRPVPWDLLGWVHLGSASWSLGYPTSGGIDVDPGALGPELARALWAASGAPG</sequence>
<dbReference type="Proteomes" id="UP000521868">
    <property type="component" value="Unassembled WGS sequence"/>
</dbReference>
<evidence type="ECO:0000259" key="1">
    <source>
        <dbReference type="PROSITE" id="PS51733"/>
    </source>
</evidence>
<reference evidence="2 3" key="1">
    <citation type="journal article" date="2020" name="Nature">
        <title>Bacterial chemolithoautotrophy via manganese oxidation.</title>
        <authorList>
            <person name="Yu H."/>
            <person name="Leadbetter J.R."/>
        </authorList>
    </citation>
    <scope>NUCLEOTIDE SEQUENCE [LARGE SCALE GENOMIC DNA]</scope>
    <source>
        <strain evidence="2 3">RBP-1</strain>
    </source>
</reference>
<dbReference type="InterPro" id="IPR004143">
    <property type="entry name" value="BPL_LPL_catalytic"/>
</dbReference>
<dbReference type="RefSeq" id="WP_168109522.1">
    <property type="nucleotide sequence ID" value="NZ_VTOX01000010.1"/>
</dbReference>
<dbReference type="AlphaFoldDB" id="A0A7X6DJY8"/>
<organism evidence="2 3">
    <name type="scientific">Ramlibacter lithotrophicus</name>
    <dbReference type="NCBI Taxonomy" id="2606681"/>
    <lineage>
        <taxon>Bacteria</taxon>
        <taxon>Pseudomonadati</taxon>
        <taxon>Pseudomonadota</taxon>
        <taxon>Betaproteobacteria</taxon>
        <taxon>Burkholderiales</taxon>
        <taxon>Comamonadaceae</taxon>
        <taxon>Ramlibacter</taxon>
    </lineage>
</organism>
<keyword evidence="2" id="KW-0436">Ligase</keyword>
<dbReference type="EMBL" id="VTOX01000010">
    <property type="protein sequence ID" value="NKE68403.1"/>
    <property type="molecule type" value="Genomic_DNA"/>
</dbReference>
<protein>
    <submittedName>
        <fullName evidence="2">Ligase</fullName>
    </submittedName>
</protein>
<dbReference type="InterPro" id="IPR045864">
    <property type="entry name" value="aa-tRNA-synth_II/BPL/LPL"/>
</dbReference>
<accession>A0A7X6DJY8</accession>
<gene>
    <name evidence="2" type="ORF">RAMLITH_21535</name>
</gene>
<feature type="domain" description="BPL/LPL catalytic" evidence="1">
    <location>
        <begin position="26"/>
        <end position="233"/>
    </location>
</feature>
<evidence type="ECO:0000313" key="2">
    <source>
        <dbReference type="EMBL" id="NKE68403.1"/>
    </source>
</evidence>
<name>A0A7X6DJY8_9BURK</name>